<accession>A0A1X7IYV4</accession>
<dbReference type="PANTHER" id="PTHR42923:SF3">
    <property type="entry name" value="PROTOPORPHYRINOGEN OXIDASE"/>
    <property type="match status" value="1"/>
</dbReference>
<dbReference type="STRING" id="150121.SAMN06296010_1048"/>
<dbReference type="Pfam" id="PF01593">
    <property type="entry name" value="Amino_oxidase"/>
    <property type="match status" value="1"/>
</dbReference>
<evidence type="ECO:0000259" key="1">
    <source>
        <dbReference type="Pfam" id="PF01593"/>
    </source>
</evidence>
<dbReference type="InterPro" id="IPR002937">
    <property type="entry name" value="Amino_oxidase"/>
</dbReference>
<dbReference type="InterPro" id="IPR036188">
    <property type="entry name" value="FAD/NAD-bd_sf"/>
</dbReference>
<dbReference type="OrthoDB" id="3450553at2"/>
<name>A0A1X7IYV4_9MICO</name>
<dbReference type="Gene3D" id="1.10.3110.10">
    <property type="entry name" value="protoporphyrinogen ix oxidase, domain 3"/>
    <property type="match status" value="1"/>
</dbReference>
<feature type="domain" description="Amine oxidase" evidence="1">
    <location>
        <begin position="30"/>
        <end position="486"/>
    </location>
</feature>
<dbReference type="GO" id="GO:0016491">
    <property type="term" value="F:oxidoreductase activity"/>
    <property type="evidence" value="ECO:0007669"/>
    <property type="project" value="InterPro"/>
</dbReference>
<evidence type="ECO:0000313" key="3">
    <source>
        <dbReference type="Proteomes" id="UP000193244"/>
    </source>
</evidence>
<gene>
    <name evidence="2" type="ORF">SAMN06296010_1048</name>
</gene>
<dbReference type="PANTHER" id="PTHR42923">
    <property type="entry name" value="PROTOPORPHYRINOGEN OXIDASE"/>
    <property type="match status" value="1"/>
</dbReference>
<dbReference type="AlphaFoldDB" id="A0A1X7IYV4"/>
<organism evidence="2 3">
    <name type="scientific">Agreia pratensis</name>
    <dbReference type="NCBI Taxonomy" id="150121"/>
    <lineage>
        <taxon>Bacteria</taxon>
        <taxon>Bacillati</taxon>
        <taxon>Actinomycetota</taxon>
        <taxon>Actinomycetes</taxon>
        <taxon>Micrococcales</taxon>
        <taxon>Microbacteriaceae</taxon>
        <taxon>Agreia</taxon>
    </lineage>
</organism>
<proteinExistence type="predicted"/>
<protein>
    <submittedName>
        <fullName evidence="2">Oxygen-dependent protoporphyrinogen oxidase</fullName>
    </submittedName>
</protein>
<keyword evidence="3" id="KW-1185">Reference proteome</keyword>
<dbReference type="EMBL" id="FXAY01000001">
    <property type="protein sequence ID" value="SMG20487.1"/>
    <property type="molecule type" value="Genomic_DNA"/>
</dbReference>
<evidence type="ECO:0000313" key="2">
    <source>
        <dbReference type="EMBL" id="SMG20487.1"/>
    </source>
</evidence>
<dbReference type="RefSeq" id="WP_085483546.1">
    <property type="nucleotide sequence ID" value="NZ_FXAY01000001.1"/>
</dbReference>
<dbReference type="Gene3D" id="3.90.660.20">
    <property type="entry name" value="Protoporphyrinogen oxidase, mitochondrial, domain 2"/>
    <property type="match status" value="1"/>
</dbReference>
<sequence>MTTSANSDEHAADSEQKPVDFDVVVIGAGVAGLVSARECARKGLRVVVLDAAETPGGFVATHEVSGIRLDSGAESFATRGGEKGKPGPVATLIADLGLGDEIATPNSRGAWVQLPGGAAPLPKLSLLGIPGAPLADDVRRILGWKGALRAQLDRYIPLLRVRPETDLGGIVRRRMGRAVLDRLVTPIVAGVHSASPNVIDVHAVAPGLTKAMTNQGSLSGAVLALLEERGTKVAAGSAVAGLDGGMYRLVEALVADCEKFGVEFRMSTAVRSTGPLPEHNGLWSTTAVAVEDESEPIEVTSRAVVVATSFRTGLALLDGLGIDTGAPEAWPAPASVELATLVVDDARLDAAPRGTGVLVATGVPGIQAKALTHATAKWNWLAQAAGSGRHVLRLSYDLDAVTPPPTKAQALSDATALLGLTLDESSVRGFARTRWNDSLAFATVGHRARVEALRSQADAVPGLLVVGAWMAGTGLAATVAQSRTAASDFAFELRAGHA</sequence>
<dbReference type="SUPFAM" id="SSF51905">
    <property type="entry name" value="FAD/NAD(P)-binding domain"/>
    <property type="match status" value="1"/>
</dbReference>
<dbReference type="Gene3D" id="3.50.50.60">
    <property type="entry name" value="FAD/NAD(P)-binding domain"/>
    <property type="match status" value="1"/>
</dbReference>
<dbReference type="Proteomes" id="UP000193244">
    <property type="component" value="Unassembled WGS sequence"/>
</dbReference>
<dbReference type="InterPro" id="IPR050464">
    <property type="entry name" value="Zeta_carotene_desat/Oxidored"/>
</dbReference>
<reference evidence="3" key="1">
    <citation type="submission" date="2017-04" db="EMBL/GenBank/DDBJ databases">
        <authorList>
            <person name="Varghese N."/>
            <person name="Submissions S."/>
        </authorList>
    </citation>
    <scope>NUCLEOTIDE SEQUENCE [LARGE SCALE GENOMIC DNA]</scope>
    <source>
        <strain evidence="3">VKM Ac-2510</strain>
    </source>
</reference>
<dbReference type="PRINTS" id="PR00411">
    <property type="entry name" value="PNDRDTASEI"/>
</dbReference>